<accession>A0A3N4HRP8</accession>
<dbReference type="Proteomes" id="UP000275078">
    <property type="component" value="Unassembled WGS sequence"/>
</dbReference>
<keyword evidence="2" id="KW-1185">Reference proteome</keyword>
<reference evidence="1 2" key="1">
    <citation type="journal article" date="2018" name="Nat. Ecol. Evol.">
        <title>Pezizomycetes genomes reveal the molecular basis of ectomycorrhizal truffle lifestyle.</title>
        <authorList>
            <person name="Murat C."/>
            <person name="Payen T."/>
            <person name="Noel B."/>
            <person name="Kuo A."/>
            <person name="Morin E."/>
            <person name="Chen J."/>
            <person name="Kohler A."/>
            <person name="Krizsan K."/>
            <person name="Balestrini R."/>
            <person name="Da Silva C."/>
            <person name="Montanini B."/>
            <person name="Hainaut M."/>
            <person name="Levati E."/>
            <person name="Barry K.W."/>
            <person name="Belfiori B."/>
            <person name="Cichocki N."/>
            <person name="Clum A."/>
            <person name="Dockter R.B."/>
            <person name="Fauchery L."/>
            <person name="Guy J."/>
            <person name="Iotti M."/>
            <person name="Le Tacon F."/>
            <person name="Lindquist E.A."/>
            <person name="Lipzen A."/>
            <person name="Malagnac F."/>
            <person name="Mello A."/>
            <person name="Molinier V."/>
            <person name="Miyauchi S."/>
            <person name="Poulain J."/>
            <person name="Riccioni C."/>
            <person name="Rubini A."/>
            <person name="Sitrit Y."/>
            <person name="Splivallo R."/>
            <person name="Traeger S."/>
            <person name="Wang M."/>
            <person name="Zifcakova L."/>
            <person name="Wipf D."/>
            <person name="Zambonelli A."/>
            <person name="Paolocci F."/>
            <person name="Nowrousian M."/>
            <person name="Ottonello S."/>
            <person name="Baldrian P."/>
            <person name="Spatafora J.W."/>
            <person name="Henrissat B."/>
            <person name="Nagy L.G."/>
            <person name="Aury J.M."/>
            <person name="Wincker P."/>
            <person name="Grigoriev I.V."/>
            <person name="Bonfante P."/>
            <person name="Martin F.M."/>
        </authorList>
    </citation>
    <scope>NUCLEOTIDE SEQUENCE [LARGE SCALE GENOMIC DNA]</scope>
    <source>
        <strain evidence="1 2">RN42</strain>
    </source>
</reference>
<sequence length="299" mass="34767">MAPIHSFEAQVLRLRARQRATTTRMRTFVARLQSLIDQYQHTIDPRCSSGIKTIELLRFFVSRFEKRATLLESTRQIPITHSNMKILENAFEAAEKEFEKEKGIVSSMEKLFDSFASGQFSFLDNGRATVTESEYAQTKEKLRSLGLSEVIIASEEKRFRDDGRILPDPAAIGPFPPLDRRIRRLREKRQSYLLRHKEFVHKATRRYGDLAEVSGNVGEDYAELETMCREWIPGWSAQFIDESNILKEEDLLVNEYGTLERAFIMLEEKIEGMEVQVDALEAMVRKGLRYTREQYAALW</sequence>
<dbReference type="EMBL" id="ML119743">
    <property type="protein sequence ID" value="RPA76502.1"/>
    <property type="molecule type" value="Genomic_DNA"/>
</dbReference>
<gene>
    <name evidence="1" type="ORF">BJ508DRAFT_331051</name>
</gene>
<name>A0A3N4HRP8_ASCIM</name>
<evidence type="ECO:0000313" key="2">
    <source>
        <dbReference type="Proteomes" id="UP000275078"/>
    </source>
</evidence>
<dbReference type="AlphaFoldDB" id="A0A3N4HRP8"/>
<protein>
    <submittedName>
        <fullName evidence="1">Uncharacterized protein</fullName>
    </submittedName>
</protein>
<organism evidence="1 2">
    <name type="scientific">Ascobolus immersus RN42</name>
    <dbReference type="NCBI Taxonomy" id="1160509"/>
    <lineage>
        <taxon>Eukaryota</taxon>
        <taxon>Fungi</taxon>
        <taxon>Dikarya</taxon>
        <taxon>Ascomycota</taxon>
        <taxon>Pezizomycotina</taxon>
        <taxon>Pezizomycetes</taxon>
        <taxon>Pezizales</taxon>
        <taxon>Ascobolaceae</taxon>
        <taxon>Ascobolus</taxon>
    </lineage>
</organism>
<evidence type="ECO:0000313" key="1">
    <source>
        <dbReference type="EMBL" id="RPA76502.1"/>
    </source>
</evidence>
<proteinExistence type="predicted"/>